<reference evidence="4 5" key="1">
    <citation type="journal article" date="2019" name="Int. J. Syst. Evol. Microbiol.">
        <title>The Global Catalogue of Microorganisms (GCM) 10K type strain sequencing project: providing services to taxonomists for standard genome sequencing and annotation.</title>
        <authorList>
            <consortium name="The Broad Institute Genomics Platform"/>
            <consortium name="The Broad Institute Genome Sequencing Center for Infectious Disease"/>
            <person name="Wu L."/>
            <person name="Ma J."/>
        </authorList>
    </citation>
    <scope>NUCLEOTIDE SEQUENCE [LARGE SCALE GENOMIC DNA]</scope>
    <source>
        <strain evidence="4 5">JCM 12149</strain>
    </source>
</reference>
<dbReference type="InterPro" id="IPR049704">
    <property type="entry name" value="Aminotrans_3_PPA_site"/>
</dbReference>
<evidence type="ECO:0000256" key="3">
    <source>
        <dbReference type="RuleBase" id="RU003560"/>
    </source>
</evidence>
<dbReference type="InterPro" id="IPR015422">
    <property type="entry name" value="PyrdxlP-dep_Trfase_small"/>
</dbReference>
<keyword evidence="2 3" id="KW-0663">Pyridoxal phosphate</keyword>
<keyword evidence="5" id="KW-1185">Reference proteome</keyword>
<evidence type="ECO:0000256" key="1">
    <source>
        <dbReference type="ARBA" id="ARBA00008954"/>
    </source>
</evidence>
<dbReference type="EMBL" id="BAAADM010000055">
    <property type="protein sequence ID" value="GAA0447755.1"/>
    <property type="molecule type" value="Genomic_DNA"/>
</dbReference>
<proteinExistence type="inferred from homology"/>
<dbReference type="Pfam" id="PF00202">
    <property type="entry name" value="Aminotran_3"/>
    <property type="match status" value="1"/>
</dbReference>
<dbReference type="SUPFAM" id="SSF53383">
    <property type="entry name" value="PLP-dependent transferases"/>
    <property type="match status" value="1"/>
</dbReference>
<protein>
    <submittedName>
        <fullName evidence="4">Aspartate aminotransferase family protein</fullName>
    </submittedName>
</protein>
<accession>A0ABN0ZHL7</accession>
<name>A0ABN0ZHL7_9BACI</name>
<gene>
    <name evidence="4" type="ORF">GCM10008983_27280</name>
</gene>
<dbReference type="PANTHER" id="PTHR43094:SF1">
    <property type="entry name" value="AMINOTRANSFERASE CLASS-III"/>
    <property type="match status" value="1"/>
</dbReference>
<sequence length="444" mass="48892">MSDKLVDLDQKHFIHPTSSVQQQQQEGPAFIFEKGEGIYLTDTKGETYIDAMSSLWNVNIGHGRSELAEASKAQMEKLAFSSAFSTFSHEPAIRLAEKIASIAPESLSAVFFTSGGSEANDSAFKLARHYWRLKGEPERRKILSRKKAYHGVAAASTSATGIPEFWDMAGTFMPDFIHAETPYEKSTKEAIDSMRQVIEDEGPETIAAFIAEPVQGAGGVIIPPDDYFKEVRKLCDEYGILFIADEIITGFARTGTMFGMENWGVTPDLMTFAKGVTSGYIPFGGVIISDAIHEMLKQSSGTLFHGFTYSGHPTSSAVALKNIEILEEENLAENSRKMGERLLKGFQQVKENTNIVGDVRAIGLLGAVELVKDPATNEHFPADWKVVSKAIKALHNRGIICRSVAFDDTDIICFSPPLIINEDQIDTIIENVQEAVLEVEKEIK</sequence>
<dbReference type="Proteomes" id="UP001501459">
    <property type="component" value="Unassembled WGS sequence"/>
</dbReference>
<comment type="caution">
    <text evidence="4">The sequence shown here is derived from an EMBL/GenBank/DDBJ whole genome shotgun (WGS) entry which is preliminary data.</text>
</comment>
<dbReference type="GO" id="GO:0008483">
    <property type="term" value="F:transaminase activity"/>
    <property type="evidence" value="ECO:0007669"/>
    <property type="project" value="UniProtKB-KW"/>
</dbReference>
<dbReference type="Gene3D" id="3.90.1150.10">
    <property type="entry name" value="Aspartate Aminotransferase, domain 1"/>
    <property type="match status" value="1"/>
</dbReference>
<keyword evidence="4" id="KW-0808">Transferase</keyword>
<keyword evidence="4" id="KW-0032">Aminotransferase</keyword>
<dbReference type="CDD" id="cd00610">
    <property type="entry name" value="OAT_like"/>
    <property type="match status" value="1"/>
</dbReference>
<dbReference type="InterPro" id="IPR005814">
    <property type="entry name" value="Aminotrans_3"/>
</dbReference>
<dbReference type="Gene3D" id="3.40.640.10">
    <property type="entry name" value="Type I PLP-dependent aspartate aminotransferase-like (Major domain)"/>
    <property type="match status" value="1"/>
</dbReference>
<dbReference type="PIRSF" id="PIRSF000521">
    <property type="entry name" value="Transaminase_4ab_Lys_Orn"/>
    <property type="match status" value="1"/>
</dbReference>
<organism evidence="4 5">
    <name type="scientific">Lentibacillus halophilus</name>
    <dbReference type="NCBI Taxonomy" id="295065"/>
    <lineage>
        <taxon>Bacteria</taxon>
        <taxon>Bacillati</taxon>
        <taxon>Bacillota</taxon>
        <taxon>Bacilli</taxon>
        <taxon>Bacillales</taxon>
        <taxon>Bacillaceae</taxon>
        <taxon>Lentibacillus</taxon>
    </lineage>
</organism>
<evidence type="ECO:0000313" key="5">
    <source>
        <dbReference type="Proteomes" id="UP001501459"/>
    </source>
</evidence>
<dbReference type="RefSeq" id="WP_343754165.1">
    <property type="nucleotide sequence ID" value="NZ_BAAADM010000055.1"/>
</dbReference>
<dbReference type="InterPro" id="IPR015421">
    <property type="entry name" value="PyrdxlP-dep_Trfase_major"/>
</dbReference>
<evidence type="ECO:0000256" key="2">
    <source>
        <dbReference type="ARBA" id="ARBA00022898"/>
    </source>
</evidence>
<dbReference type="PANTHER" id="PTHR43094">
    <property type="entry name" value="AMINOTRANSFERASE"/>
    <property type="match status" value="1"/>
</dbReference>
<evidence type="ECO:0000313" key="4">
    <source>
        <dbReference type="EMBL" id="GAA0447755.1"/>
    </source>
</evidence>
<dbReference type="PROSITE" id="PS00600">
    <property type="entry name" value="AA_TRANSFER_CLASS_3"/>
    <property type="match status" value="1"/>
</dbReference>
<dbReference type="InterPro" id="IPR015424">
    <property type="entry name" value="PyrdxlP-dep_Trfase"/>
</dbReference>
<comment type="similarity">
    <text evidence="1 3">Belongs to the class-III pyridoxal-phosphate-dependent aminotransferase family.</text>
</comment>